<accession>A0A502BKI6</accession>
<proteinExistence type="predicted"/>
<reference evidence="2 3" key="1">
    <citation type="journal article" date="2003" name="Int. J. Syst. Evol. Microbiol.">
        <title>Towards a standardized format for the description of a novel species (of an established genus): Ochrobactrum gallinifaecis sp. nov.</title>
        <authorList>
            <person name="Kampfer P."/>
            <person name="Buczolits S."/>
            <person name="Albrecht A."/>
            <person name="Busse H.J."/>
            <person name="Stackebrandt E."/>
        </authorList>
    </citation>
    <scope>NUCLEOTIDE SEQUENCE [LARGE SCALE GENOMIC DNA]</scope>
    <source>
        <strain evidence="2 3">ISO 196</strain>
    </source>
</reference>
<name>A0A502BKI6_9HYPH</name>
<dbReference type="OrthoDB" id="9804984at2"/>
<feature type="signal peptide" evidence="1">
    <location>
        <begin position="1"/>
        <end position="28"/>
    </location>
</feature>
<gene>
    <name evidence="2" type="ORF">FHY56_14650</name>
</gene>
<organism evidence="2 3">
    <name type="scientific">Brucella gallinifaecis</name>
    <dbReference type="NCBI Taxonomy" id="215590"/>
    <lineage>
        <taxon>Bacteria</taxon>
        <taxon>Pseudomonadati</taxon>
        <taxon>Pseudomonadota</taxon>
        <taxon>Alphaproteobacteria</taxon>
        <taxon>Hyphomicrobiales</taxon>
        <taxon>Brucellaceae</taxon>
        <taxon>Brucella/Ochrobactrum group</taxon>
        <taxon>Brucella</taxon>
    </lineage>
</organism>
<dbReference type="Proteomes" id="UP000315388">
    <property type="component" value="Unassembled WGS sequence"/>
</dbReference>
<dbReference type="RefSeq" id="WP_140905902.1">
    <property type="nucleotide sequence ID" value="NZ_JBHTMD010000011.1"/>
</dbReference>
<evidence type="ECO:0000313" key="2">
    <source>
        <dbReference type="EMBL" id="TPF74347.1"/>
    </source>
</evidence>
<keyword evidence="3" id="KW-1185">Reference proteome</keyword>
<evidence type="ECO:0000313" key="3">
    <source>
        <dbReference type="Proteomes" id="UP000315388"/>
    </source>
</evidence>
<comment type="caution">
    <text evidence="2">The sequence shown here is derived from an EMBL/GenBank/DDBJ whole genome shotgun (WGS) entry which is preliminary data.</text>
</comment>
<protein>
    <submittedName>
        <fullName evidence="2">Uncharacterized protein</fullName>
    </submittedName>
</protein>
<evidence type="ECO:0000256" key="1">
    <source>
        <dbReference type="SAM" id="SignalP"/>
    </source>
</evidence>
<dbReference type="AlphaFoldDB" id="A0A502BKI6"/>
<keyword evidence="1" id="KW-0732">Signal</keyword>
<feature type="chain" id="PRO_5021302168" evidence="1">
    <location>
        <begin position="29"/>
        <end position="268"/>
    </location>
</feature>
<sequence>MTAMKKISVLAVSAVVMMSLTMFSPARAEQEWKSSFAGLGFDIKGISLEKDIRTSMMEYDPDYKLRMGTWTDSQGGSEREDYVGTSFAIGAIWDTREQYSLIATPWHTGNLIKSFTRIVSISKDEQKPVIEEFVAAATEKYGEPIKHERDSIFQRRAMQMIYPIKNGKVADVPCYDADRGNFFATMDSTAQRLERAKKHLAEMKSIYCDAVLSIWYTPDSRNKERIVNFGAVARDFRLDLEAFVADTKVRADATTARQQATPSASPDL</sequence>
<dbReference type="EMBL" id="VEWJ01000012">
    <property type="protein sequence ID" value="TPF74347.1"/>
    <property type="molecule type" value="Genomic_DNA"/>
</dbReference>